<dbReference type="AlphaFoldDB" id="A0A9P5SCJ1"/>
<feature type="compositionally biased region" description="Low complexity" evidence="2">
    <location>
        <begin position="972"/>
        <end position="991"/>
    </location>
</feature>
<feature type="compositionally biased region" description="Basic and acidic residues" evidence="2">
    <location>
        <begin position="956"/>
        <end position="966"/>
    </location>
</feature>
<dbReference type="InterPro" id="IPR013783">
    <property type="entry name" value="Ig-like_fold"/>
</dbReference>
<organism evidence="4 5">
    <name type="scientific">Podila minutissima</name>
    <dbReference type="NCBI Taxonomy" id="64525"/>
    <lineage>
        <taxon>Eukaryota</taxon>
        <taxon>Fungi</taxon>
        <taxon>Fungi incertae sedis</taxon>
        <taxon>Mucoromycota</taxon>
        <taxon>Mortierellomycotina</taxon>
        <taxon>Mortierellomycetes</taxon>
        <taxon>Mortierellales</taxon>
        <taxon>Mortierellaceae</taxon>
        <taxon>Podila</taxon>
    </lineage>
</organism>
<evidence type="ECO:0000313" key="4">
    <source>
        <dbReference type="EMBL" id="KAF9319387.1"/>
    </source>
</evidence>
<dbReference type="InterPro" id="IPR014756">
    <property type="entry name" value="Ig_E-set"/>
</dbReference>
<keyword evidence="1" id="KW-0040">ANK repeat</keyword>
<evidence type="ECO:0000259" key="3">
    <source>
        <dbReference type="Pfam" id="PF01833"/>
    </source>
</evidence>
<gene>
    <name evidence="4" type="primary">SPT23_2</name>
    <name evidence="4" type="ORF">BG006_002994</name>
</gene>
<sequence length="1045" mass="113739">MISYSLEARIMQKKDQLEELSVTGTIIPAPVVEEVRTGQQFLIKLQLARSFHGNAFNLDHAPNFPSIRVGRREAINTAGEPRTEAEPLTLQIIVHLVKGGQVRKGACAKCCHKFGPGSPILVLLDPLTPSITEPASFAHIDITSGAATLLAKVICSSTDHGERGNKDRYIFEFRLKRSSTMPAVAPGLEDMEDEGETLATCATTPIMCSGHHKAKRTYPQQRPTKVLKGVPTPKTKIIKRHKSASNINMPPHVLHSGTERDNSPPLIGSFLPNHVSQVPAISYHGRLNDRETRQESGSSSQFMTQAQEPLHQHQPQFPRIMEVRPDQGPVRRTTDVVLRGLFFREGMVPYFGCFPAQSITVETANLILCKAPESPLPGTVNITIYDSAGNSFADLAQFTYTDDSETELLILQLQLRMAHRALEYLHTQATGQKGNAADILRDIPGLSTSPRSGQSMGNMMADGNELTESFDTKMPLMTLHQVEESILITLDQLAPDMDISLQLEDGSNLLHLSILLGFDMLALRLIEEGCDIEAQDMWSMTPLKYAVLKGNETVARALVIAGASSSGAASPQEFYSRLPRRVTSTIAMCGYLSLSCSRSNSGSAADSSSTASSSNDTEVDEDISEPQIIQPEGATSAPRIDSPENSNSWNQTEMFSKLADAIQGVHVNHGMAPLDQQDLPRLHMVGVDGSVTINTQVAKAGTLTTAPETAAHQSFSEANPESGYHSGVYSEVQDRLKTLHMATLPSQNVEMVVLFKKLAPSSPTIGPVAATSTASPSPLDLFRTGDSFSIEIRLFTTLAQSSTEEQISLPREYFGIRFPHEMVKRIGGRPASILTQMTYILNLSVELGKTQNGSSKSSETDRSTAGDGVPLHGACKTCAKFLHEHKKLSPSRWSSSDPTRYPILQFSIPGGASTVTNTNNSGVVELRDGVCEVKAKVNCSSFHHLLQRERAKFSAERKVQQQKKEQAAGTISESSSSLSLSSTSSSSSSSSSLSAAKEKMALVMAEHEDPGFVFKFELIHPELKTVVAQFETKPILFQSYSRGRT</sequence>
<dbReference type="SUPFAM" id="SSF48403">
    <property type="entry name" value="Ankyrin repeat"/>
    <property type="match status" value="1"/>
</dbReference>
<dbReference type="Proteomes" id="UP000696485">
    <property type="component" value="Unassembled WGS sequence"/>
</dbReference>
<feature type="domain" description="IPT/TIG" evidence="3">
    <location>
        <begin position="318"/>
        <end position="400"/>
    </location>
</feature>
<dbReference type="SUPFAM" id="SSF81296">
    <property type="entry name" value="E set domains"/>
    <property type="match status" value="1"/>
</dbReference>
<evidence type="ECO:0000256" key="1">
    <source>
        <dbReference type="PROSITE-ProRule" id="PRU00023"/>
    </source>
</evidence>
<dbReference type="Gene3D" id="1.25.40.20">
    <property type="entry name" value="Ankyrin repeat-containing domain"/>
    <property type="match status" value="1"/>
</dbReference>
<name>A0A9P5SCJ1_9FUNG</name>
<protein>
    <submittedName>
        <fullName evidence="4">SPT3 Dosage dependent suppressor of Ty-induced promoter mutations-like protein</fullName>
    </submittedName>
</protein>
<feature type="region of interest" description="Disordered" evidence="2">
    <location>
        <begin position="850"/>
        <end position="869"/>
    </location>
</feature>
<dbReference type="PROSITE" id="PS50088">
    <property type="entry name" value="ANK_REPEAT"/>
    <property type="match status" value="1"/>
</dbReference>
<feature type="repeat" description="ANK" evidence="1">
    <location>
        <begin position="505"/>
        <end position="537"/>
    </location>
</feature>
<dbReference type="EMBL" id="JAAAUY010001766">
    <property type="protein sequence ID" value="KAF9319387.1"/>
    <property type="molecule type" value="Genomic_DNA"/>
</dbReference>
<comment type="caution">
    <text evidence="4">The sequence shown here is derived from an EMBL/GenBank/DDBJ whole genome shotgun (WGS) entry which is preliminary data.</text>
</comment>
<dbReference type="CDD" id="cd00102">
    <property type="entry name" value="IPT"/>
    <property type="match status" value="1"/>
</dbReference>
<dbReference type="InterPro" id="IPR036770">
    <property type="entry name" value="Ankyrin_rpt-contain_sf"/>
</dbReference>
<dbReference type="InterPro" id="IPR002909">
    <property type="entry name" value="IPT_dom"/>
</dbReference>
<reference evidence="4" key="1">
    <citation type="journal article" date="2020" name="Fungal Divers.">
        <title>Resolving the Mortierellaceae phylogeny through synthesis of multi-gene phylogenetics and phylogenomics.</title>
        <authorList>
            <person name="Vandepol N."/>
            <person name="Liber J."/>
            <person name="Desiro A."/>
            <person name="Na H."/>
            <person name="Kennedy M."/>
            <person name="Barry K."/>
            <person name="Grigoriev I.V."/>
            <person name="Miller A.N."/>
            <person name="O'Donnell K."/>
            <person name="Stajich J.E."/>
            <person name="Bonito G."/>
        </authorList>
    </citation>
    <scope>NUCLEOTIDE SEQUENCE</scope>
    <source>
        <strain evidence="4">NVP1</strain>
    </source>
</reference>
<evidence type="ECO:0000313" key="5">
    <source>
        <dbReference type="Proteomes" id="UP000696485"/>
    </source>
</evidence>
<dbReference type="InterPro" id="IPR002110">
    <property type="entry name" value="Ankyrin_rpt"/>
</dbReference>
<dbReference type="Pfam" id="PF01833">
    <property type="entry name" value="TIG"/>
    <property type="match status" value="1"/>
</dbReference>
<feature type="region of interest" description="Disordered" evidence="2">
    <location>
        <begin position="956"/>
        <end position="991"/>
    </location>
</feature>
<dbReference type="Gene3D" id="2.60.40.10">
    <property type="entry name" value="Immunoglobulins"/>
    <property type="match status" value="1"/>
</dbReference>
<feature type="region of interest" description="Disordered" evidence="2">
    <location>
        <begin position="600"/>
        <end position="649"/>
    </location>
</feature>
<proteinExistence type="predicted"/>
<keyword evidence="5" id="KW-1185">Reference proteome</keyword>
<feature type="compositionally biased region" description="Low complexity" evidence="2">
    <location>
        <begin position="600"/>
        <end position="614"/>
    </location>
</feature>
<accession>A0A9P5SCJ1</accession>
<evidence type="ECO:0000256" key="2">
    <source>
        <dbReference type="SAM" id="MobiDB-lite"/>
    </source>
</evidence>